<feature type="transmembrane region" description="Helical" evidence="1">
    <location>
        <begin position="113"/>
        <end position="131"/>
    </location>
</feature>
<feature type="transmembrane region" description="Helical" evidence="1">
    <location>
        <begin position="137"/>
        <end position="159"/>
    </location>
</feature>
<dbReference type="Pfam" id="PF19528">
    <property type="entry name" value="DUF6056"/>
    <property type="match status" value="1"/>
</dbReference>
<feature type="transmembrane region" description="Helical" evidence="1">
    <location>
        <begin position="171"/>
        <end position="187"/>
    </location>
</feature>
<evidence type="ECO:0000256" key="1">
    <source>
        <dbReference type="SAM" id="Phobius"/>
    </source>
</evidence>
<dbReference type="AlphaFoldDB" id="A0A511J051"/>
<feature type="transmembrane region" description="Helical" evidence="1">
    <location>
        <begin position="272"/>
        <end position="289"/>
    </location>
</feature>
<feature type="transmembrane region" description="Helical" evidence="1">
    <location>
        <begin position="326"/>
        <end position="347"/>
    </location>
</feature>
<feature type="transmembrane region" description="Helical" evidence="1">
    <location>
        <begin position="193"/>
        <end position="211"/>
    </location>
</feature>
<feature type="transmembrane region" description="Helical" evidence="1">
    <location>
        <begin position="354"/>
        <end position="372"/>
    </location>
</feature>
<feature type="transmembrane region" description="Helical" evidence="1">
    <location>
        <begin position="81"/>
        <end position="101"/>
    </location>
</feature>
<dbReference type="Proteomes" id="UP000321830">
    <property type="component" value="Unassembled WGS sequence"/>
</dbReference>
<protein>
    <submittedName>
        <fullName evidence="2">Uncharacterized protein</fullName>
    </submittedName>
</protein>
<name>A0A511J051_9ENTE</name>
<keyword evidence="1" id="KW-1133">Transmembrane helix</keyword>
<gene>
    <name evidence="2" type="ORF">EVI01_07430</name>
</gene>
<keyword evidence="1" id="KW-0812">Transmembrane</keyword>
<proteinExistence type="predicted"/>
<dbReference type="InterPro" id="IPR045691">
    <property type="entry name" value="DUF6056"/>
</dbReference>
<reference evidence="2 3" key="1">
    <citation type="submission" date="2019-07" db="EMBL/GenBank/DDBJ databases">
        <title>Whole genome shotgun sequence of Enterococcus villorum NBRC 100699.</title>
        <authorList>
            <person name="Hosoyama A."/>
            <person name="Uohara A."/>
            <person name="Ohji S."/>
            <person name="Ichikawa N."/>
        </authorList>
    </citation>
    <scope>NUCLEOTIDE SEQUENCE [LARGE SCALE GENOMIC DNA]</scope>
    <source>
        <strain evidence="2 3">NBRC 100699</strain>
    </source>
</reference>
<comment type="caution">
    <text evidence="2">The sequence shown here is derived from an EMBL/GenBank/DDBJ whole genome shotgun (WGS) entry which is preliminary data.</text>
</comment>
<evidence type="ECO:0000313" key="2">
    <source>
        <dbReference type="EMBL" id="GEL91406.1"/>
    </source>
</evidence>
<keyword evidence="1" id="KW-0472">Membrane</keyword>
<dbReference type="EMBL" id="BJWF01000005">
    <property type="protein sequence ID" value="GEL91406.1"/>
    <property type="molecule type" value="Genomic_DNA"/>
</dbReference>
<sequence>MFGMIKKIKSDRHLFIVLFCIFVFMLILNSMSPLVHDDYSYFVKTSSIKTILSDEYQQYMTWTGRSVVHVIFRFFTKLPKIYFNIYNSCMFSILVYQIIMFSSIIKDRATKNVYLKGFIIFSLMWIFTPAFNNVYLWMAGSVNYLTAMVIMLSFILVYHRYITESKEQNNSFFKTIGMLLLGIIAGWCNENTSGGTLFIVVVYTALSYFYKNKKIEKWMIAGIVGNIVGFLFMVMAPGNDIRATYFDRSNLSIFWKILDAIPAISRALQENAMFPLTIALALIVLSYLNSSLTISNILSSLFFVGGILTIGVLTISPTALSWSRSYFGGIIFIFISIVISLFELLANFDKINKVVFSMIFSYLMISFLLLFFNGTADIYKNYVSYNNQNESIKRQIKNGEMDIVVPPLNYKPQTIYPVYNGNDITSDKNNERNRSVAAYWGVDSIRVEEKEK</sequence>
<organism evidence="2 3">
    <name type="scientific">Enterococcus villorum</name>
    <dbReference type="NCBI Taxonomy" id="112904"/>
    <lineage>
        <taxon>Bacteria</taxon>
        <taxon>Bacillati</taxon>
        <taxon>Bacillota</taxon>
        <taxon>Bacilli</taxon>
        <taxon>Lactobacillales</taxon>
        <taxon>Enterococcaceae</taxon>
        <taxon>Enterococcus</taxon>
    </lineage>
</organism>
<accession>A0A511J051</accession>
<feature type="transmembrane region" description="Helical" evidence="1">
    <location>
        <begin position="12"/>
        <end position="31"/>
    </location>
</feature>
<evidence type="ECO:0000313" key="3">
    <source>
        <dbReference type="Proteomes" id="UP000321830"/>
    </source>
</evidence>
<feature type="transmembrane region" description="Helical" evidence="1">
    <location>
        <begin position="301"/>
        <end position="320"/>
    </location>
</feature>
<feature type="transmembrane region" description="Helical" evidence="1">
    <location>
        <begin position="218"/>
        <end position="236"/>
    </location>
</feature>